<evidence type="ECO:0000256" key="2">
    <source>
        <dbReference type="SAM" id="MobiDB-lite"/>
    </source>
</evidence>
<evidence type="ECO:0000256" key="1">
    <source>
        <dbReference type="ARBA" id="ARBA00005582"/>
    </source>
</evidence>
<dbReference type="InterPro" id="IPR000086">
    <property type="entry name" value="NUDIX_hydrolase_dom"/>
</dbReference>
<evidence type="ECO:0000313" key="4">
    <source>
        <dbReference type="EMBL" id="GAA2439790.1"/>
    </source>
</evidence>
<comment type="caution">
    <text evidence="4">The sequence shown here is derived from an EMBL/GenBank/DDBJ whole genome shotgun (WGS) entry which is preliminary data.</text>
</comment>
<dbReference type="Pfam" id="PF00293">
    <property type="entry name" value="NUDIX"/>
    <property type="match status" value="1"/>
</dbReference>
<dbReference type="Gene3D" id="3.90.79.10">
    <property type="entry name" value="Nucleoside Triphosphate Pyrophosphohydrolase"/>
    <property type="match status" value="1"/>
</dbReference>
<keyword evidence="5" id="KW-1185">Reference proteome</keyword>
<dbReference type="PANTHER" id="PTHR43736:SF1">
    <property type="entry name" value="DIHYDRONEOPTERIN TRIPHOSPHATE DIPHOSPHATASE"/>
    <property type="match status" value="1"/>
</dbReference>
<feature type="region of interest" description="Disordered" evidence="2">
    <location>
        <begin position="1"/>
        <end position="20"/>
    </location>
</feature>
<protein>
    <recommendedName>
        <fullName evidence="3">Nudix hydrolase domain-containing protein</fullName>
    </recommendedName>
</protein>
<organism evidence="4 5">
    <name type="scientific">Streptomyces glaucus</name>
    <dbReference type="NCBI Taxonomy" id="284029"/>
    <lineage>
        <taxon>Bacteria</taxon>
        <taxon>Bacillati</taxon>
        <taxon>Actinomycetota</taxon>
        <taxon>Actinomycetes</taxon>
        <taxon>Kitasatosporales</taxon>
        <taxon>Streptomycetaceae</taxon>
        <taxon>Streptomyces</taxon>
    </lineage>
</organism>
<evidence type="ECO:0000259" key="3">
    <source>
        <dbReference type="PROSITE" id="PS51462"/>
    </source>
</evidence>
<dbReference type="PROSITE" id="PS51462">
    <property type="entry name" value="NUDIX"/>
    <property type="match status" value="1"/>
</dbReference>
<dbReference type="InterPro" id="IPR015797">
    <property type="entry name" value="NUDIX_hydrolase-like_dom_sf"/>
</dbReference>
<sequence>MPSAAPSIRSPRPTASQRGTSRAIYAVTGVVDEVNDLIVPGAFKRTLASRPVKTVWHHGWKDPVGVVVEVEEWMPGDPRFASIPGWPPEAGALVATVIYNLRTRQGRDAYEQVRQWHEHQQAAFSIGYRVPTEGATLRGDGVRVIHDLDLFEVSPVLHGAHPLTRSLEVKSVTGHEGLEYKSTPSHLEIDVATPVEGKEVKVAGLVVKAADTGRVLMIQRALDDDDPAAGTWEWPGGHLEDGEDSLAAAVREWSEETGSTLPGAASVVGSWVAPNGIYRGYVAVVPTEASVPINKPRGERRVANPDDPKGDATEVTAWWPITSLPDMPLLRPECREAPWELLAGAALPQGPAPEPIRPVPPSVLEGIINATRNGVAPVEEKSARAAVRAARALPRIEHKSARSMVTEAKSKHVAHLEVPAMSPKPLPESQEQFRGRLSDAVRELLNQDGQTWTCIEGTYPDRVIVSVHSEDERRSAHYEIPYTVTAAGDITLSKPQPVELATIVVPEGATAHRAATEDEDVDARVVQPTVEALTDATARVSSVAAGPEQLGDVRDKVRELIAALSAKGLDVAGGENDAAPVNRSAANAPAGLDLWDDAAFGDDEDASWVEEDEADDAAPDVQPEDETVRLDAEEVKAALALMRS</sequence>
<dbReference type="CDD" id="cd02883">
    <property type="entry name" value="NUDIX_Hydrolase"/>
    <property type="match status" value="1"/>
</dbReference>
<accession>A0ABN3JVX2</accession>
<comment type="similarity">
    <text evidence="1">Belongs to the Nudix hydrolase family.</text>
</comment>
<dbReference type="Proteomes" id="UP001500460">
    <property type="component" value="Unassembled WGS sequence"/>
</dbReference>
<evidence type="ECO:0000313" key="5">
    <source>
        <dbReference type="Proteomes" id="UP001500460"/>
    </source>
</evidence>
<gene>
    <name evidence="4" type="ORF">GCM10010421_32580</name>
</gene>
<dbReference type="EMBL" id="BAAATK010000018">
    <property type="protein sequence ID" value="GAA2439790.1"/>
    <property type="molecule type" value="Genomic_DNA"/>
</dbReference>
<dbReference type="SUPFAM" id="SSF55811">
    <property type="entry name" value="Nudix"/>
    <property type="match status" value="1"/>
</dbReference>
<feature type="domain" description="Nudix hydrolase" evidence="3">
    <location>
        <begin position="197"/>
        <end position="342"/>
    </location>
</feature>
<dbReference type="PANTHER" id="PTHR43736">
    <property type="entry name" value="ADP-RIBOSE PYROPHOSPHATASE"/>
    <property type="match status" value="1"/>
</dbReference>
<proteinExistence type="inferred from homology"/>
<name>A0ABN3JVX2_9ACTN</name>
<reference evidence="4 5" key="1">
    <citation type="journal article" date="2019" name="Int. J. Syst. Evol. Microbiol.">
        <title>The Global Catalogue of Microorganisms (GCM) 10K type strain sequencing project: providing services to taxonomists for standard genome sequencing and annotation.</title>
        <authorList>
            <consortium name="The Broad Institute Genomics Platform"/>
            <consortium name="The Broad Institute Genome Sequencing Center for Infectious Disease"/>
            <person name="Wu L."/>
            <person name="Ma J."/>
        </authorList>
    </citation>
    <scope>NUCLEOTIDE SEQUENCE [LARGE SCALE GENOMIC DNA]</scope>
    <source>
        <strain evidence="4 5">JCM 6922</strain>
    </source>
</reference>
<feature type="compositionally biased region" description="Low complexity" evidence="2">
    <location>
        <begin position="1"/>
        <end position="16"/>
    </location>
</feature>